<sequence length="496" mass="54469">MVVAVAYTANKIGSIPVKDILNGEVEEFIPVVQRDAKSRVKLLVKGSEWRSLLRVRGTASNNNEMVDVSITRFKEDAFPVGDDLFITDLGFPEGFHPLCYASRDSDQLFLAVIFSAITAAPFDITPVSFTLRWDLPGPVDVVLDGKVIATETSRQQIEVVNAEPGHKYLATVGGVDVDVQLPEMSPTGMVRFYQSRKSSNSNYDLRHVSPRNVEYLRKNNILGSGEVLEVRQSAQPISVVEAGTYFELSKLVQHNLGMYLVPNFKSDVTQLQSVCVQDLNSTSHVLEFDQSESFVKYKDRLLHSGDTFLMGNFRAVYVQGSILLEVSSDTAQKVETAGDLTIRDVTMRSCSQVTTKSVDAETMSYTKHLVYDPDTGVTTEFARVGHGLSADGLGEFSVDLLHSDTLVNVLSADTSTTRITTTQDDDVSMQTTFDSSGLSFDSDNGSIYFGAGKDFRIHFSDAVSDDPAMLKVQSLSDTTGEYVTRMLITAEPLSSS</sequence>
<keyword evidence="2" id="KW-1185">Reference proteome</keyword>
<proteinExistence type="predicted"/>
<dbReference type="KEGG" id="vg:6804781"/>
<dbReference type="GeneID" id="6804781"/>
<organism evidence="1 2">
    <name type="scientific">Feldmannia species virus</name>
    <dbReference type="NCBI Taxonomy" id="39420"/>
    <lineage>
        <taxon>Viruses</taxon>
        <taxon>Varidnaviria</taxon>
        <taxon>Bamfordvirae</taxon>
        <taxon>Nucleocytoviricota</taxon>
        <taxon>Megaviricetes</taxon>
        <taxon>Algavirales</taxon>
        <taxon>Phycodnaviridae</taxon>
        <taxon>Phaeovirus</taxon>
        <taxon>Phaeovirus feldmanniae</taxon>
    </lineage>
</organism>
<accession>B5LWJ5</accession>
<dbReference type="Proteomes" id="UP000204092">
    <property type="component" value="Segment"/>
</dbReference>
<dbReference type="RefSeq" id="YP_002154728.1">
    <property type="nucleotide sequence ID" value="NC_011183.1"/>
</dbReference>
<protein>
    <submittedName>
        <fullName evidence="1">Uncharacterized protein</fullName>
    </submittedName>
</protein>
<dbReference type="EMBL" id="EU916176">
    <property type="protein sequence ID" value="ACH46858.1"/>
    <property type="molecule type" value="Genomic_DNA"/>
</dbReference>
<reference evidence="1 2" key="1">
    <citation type="journal article" date="2009" name="Virology">
        <title>Genomic analysis of the smallest giant virus--Feldmannia sp. virus 158.</title>
        <authorList>
            <person name="Schroeder D.C."/>
            <person name="Park Y."/>
            <person name="Yoon H.M."/>
            <person name="Lee Y.S."/>
            <person name="Kang S.W."/>
            <person name="Meints R.H."/>
            <person name="Ivey R.G."/>
            <person name="Choi T.J."/>
        </authorList>
    </citation>
    <scope>NUCLEOTIDE SEQUENCE [LARGE SCALE GENOMIC DNA]</scope>
    <source>
        <strain evidence="1">FsV-158</strain>
    </source>
</reference>
<evidence type="ECO:0000313" key="2">
    <source>
        <dbReference type="Proteomes" id="UP000204092"/>
    </source>
</evidence>
<name>B5LWJ5_9PHYC</name>
<evidence type="ECO:0000313" key="1">
    <source>
        <dbReference type="EMBL" id="ACH46858.1"/>
    </source>
</evidence>